<dbReference type="InterPro" id="IPR052166">
    <property type="entry name" value="Diverse_Acyl-CoA_DH"/>
</dbReference>
<dbReference type="InterPro" id="IPR009100">
    <property type="entry name" value="AcylCoA_DH/oxidase_NM_dom_sf"/>
</dbReference>
<comment type="caution">
    <text evidence="10">The sequence shown here is derived from an EMBL/GenBank/DDBJ whole genome shotgun (WGS) entry which is preliminary data.</text>
</comment>
<dbReference type="EMBL" id="JARWBG010000022">
    <property type="protein sequence ID" value="MDH2390989.1"/>
    <property type="molecule type" value="Genomic_DNA"/>
</dbReference>
<keyword evidence="11" id="KW-1185">Reference proteome</keyword>
<dbReference type="PANTHER" id="PTHR42803">
    <property type="entry name" value="ACYL-COA DEHYDROGENASE"/>
    <property type="match status" value="1"/>
</dbReference>
<dbReference type="RefSeq" id="WP_240137037.1">
    <property type="nucleotide sequence ID" value="NZ_JARWBG010000022.1"/>
</dbReference>
<dbReference type="Pfam" id="PF02770">
    <property type="entry name" value="Acyl-CoA_dh_M"/>
    <property type="match status" value="1"/>
</dbReference>
<dbReference type="Pfam" id="PF00441">
    <property type="entry name" value="Acyl-CoA_dh_1"/>
    <property type="match status" value="1"/>
</dbReference>
<dbReference type="InterPro" id="IPR034188">
    <property type="entry name" value="FadE5-like"/>
</dbReference>
<evidence type="ECO:0000256" key="5">
    <source>
        <dbReference type="ARBA" id="ARBA00023002"/>
    </source>
</evidence>
<dbReference type="Pfam" id="PF12806">
    <property type="entry name" value="Acyl-CoA_dh_C"/>
    <property type="match status" value="1"/>
</dbReference>
<reference evidence="10 11" key="1">
    <citation type="submission" date="2023-04" db="EMBL/GenBank/DDBJ databases">
        <title>Streptomyces chengmaiensis sp. nov. isolated from the stem of mangrove plant in Hainan.</title>
        <authorList>
            <person name="Huang X."/>
            <person name="Zhou S."/>
            <person name="Chu X."/>
            <person name="Xie Y."/>
            <person name="Lin Y."/>
        </authorList>
    </citation>
    <scope>NUCLEOTIDE SEQUENCE [LARGE SCALE GENOMIC DNA]</scope>
    <source>
        <strain evidence="10 11">HNM0663</strain>
    </source>
</reference>
<feature type="domain" description="Acyl-CoA oxidase/dehydrogenase middle" evidence="8">
    <location>
        <begin position="162"/>
        <end position="271"/>
    </location>
</feature>
<evidence type="ECO:0000256" key="3">
    <source>
        <dbReference type="ARBA" id="ARBA00022630"/>
    </source>
</evidence>
<organism evidence="10 11">
    <name type="scientific">Streptomyces chengmaiensis</name>
    <dbReference type="NCBI Taxonomy" id="3040919"/>
    <lineage>
        <taxon>Bacteria</taxon>
        <taxon>Bacillati</taxon>
        <taxon>Actinomycetota</taxon>
        <taxon>Actinomycetes</taxon>
        <taxon>Kitasatosporales</taxon>
        <taxon>Streptomycetaceae</taxon>
        <taxon>Streptomyces</taxon>
    </lineage>
</organism>
<evidence type="ECO:0000313" key="11">
    <source>
        <dbReference type="Proteomes" id="UP001223144"/>
    </source>
</evidence>
<dbReference type="InterPro" id="IPR025878">
    <property type="entry name" value="Acyl-CoA_dh-like_C_dom"/>
</dbReference>
<dbReference type="InterPro" id="IPR006091">
    <property type="entry name" value="Acyl-CoA_Oxase/DH_mid-dom"/>
</dbReference>
<dbReference type="InterPro" id="IPR009075">
    <property type="entry name" value="AcylCo_DH/oxidase_C"/>
</dbReference>
<comment type="cofactor">
    <cofactor evidence="1 6">
        <name>FAD</name>
        <dbReference type="ChEBI" id="CHEBI:57692"/>
    </cofactor>
</comment>
<feature type="domain" description="Acetyl-CoA dehydrogenase-like C-terminal" evidence="9">
    <location>
        <begin position="472"/>
        <end position="604"/>
    </location>
</feature>
<keyword evidence="4 6" id="KW-0274">FAD</keyword>
<evidence type="ECO:0000313" key="10">
    <source>
        <dbReference type="EMBL" id="MDH2390989.1"/>
    </source>
</evidence>
<sequence length="608" mass="66447">MGHYKSNLRDIEFNLFEVLGRDKLYGTGPFAEMDVETAKSILEEIARLAENDLAASFEDADRNPPVFDPETNTAPVPASFRKSYQAFMDSEYWRLGLPEEIGGTTSPRSLIWSYAELLLGSNPAIWMYSSGPAFAGILFEEGNEVQKKIAQIAVEKQWGSTMVLTEPDAGSDVGAGRTKAVQQEDGSWHIEGVKRFITSGEHDMSENILHYVLARPEGAGPGTKGLSLFLVPKYHFDFETGELGERNGVYATNVEHKMGLKASNTCEMTFGDKHPAKGWLIGDKHDGIRQMFMIIEFARMMVGTKAIATLSTGYLNALEYAKERVQGSDLVNFMDKSAPKVTVTHHPDVRRSLMTQKAYAEGMRALVLYTAALQDDIAAKEAAGEDAKQLVALNDLLLPIVKGYGSEKSYEQLAQSLQTFGGSGYLQEYPIEQYIRDAKIDTLYEGTTAIQGQDFFFRKIVRDQGQALNALSEEIKKFLAVGTGGEELAPARDALAKAAVDLEAMVGAMTNDLIATGDDVKNIYKVGLNTTRLLMASGDVVVAYLLLRGAAVAAEKLETASAKDKAFYQGKIAAAKFFAANVLPHLSVERALAEGVDNALMDLDEAAF</sequence>
<comment type="similarity">
    <text evidence="2 6">Belongs to the acyl-CoA dehydrogenase family.</text>
</comment>
<accession>A0ABT6HQJ6</accession>
<evidence type="ECO:0000256" key="4">
    <source>
        <dbReference type="ARBA" id="ARBA00022827"/>
    </source>
</evidence>
<dbReference type="SUPFAM" id="SSF47203">
    <property type="entry name" value="Acyl-CoA dehydrogenase C-terminal domain-like"/>
    <property type="match status" value="1"/>
</dbReference>
<dbReference type="SUPFAM" id="SSF56645">
    <property type="entry name" value="Acyl-CoA dehydrogenase NM domain-like"/>
    <property type="match status" value="1"/>
</dbReference>
<evidence type="ECO:0000256" key="1">
    <source>
        <dbReference type="ARBA" id="ARBA00001974"/>
    </source>
</evidence>
<evidence type="ECO:0000256" key="2">
    <source>
        <dbReference type="ARBA" id="ARBA00009347"/>
    </source>
</evidence>
<gene>
    <name evidence="10" type="ORF">QCN29_19780</name>
</gene>
<dbReference type="Gene3D" id="2.40.110.20">
    <property type="match status" value="1"/>
</dbReference>
<proteinExistence type="inferred from homology"/>
<keyword evidence="3 6" id="KW-0285">Flavoprotein</keyword>
<evidence type="ECO:0000259" key="7">
    <source>
        <dbReference type="Pfam" id="PF00441"/>
    </source>
</evidence>
<evidence type="ECO:0000259" key="8">
    <source>
        <dbReference type="Pfam" id="PF02770"/>
    </source>
</evidence>
<dbReference type="Gene3D" id="1.20.140.10">
    <property type="entry name" value="Butyryl-CoA Dehydrogenase, subunit A, domain 3"/>
    <property type="match status" value="1"/>
</dbReference>
<feature type="domain" description="Acyl-CoA dehydrogenase/oxidase C-terminal" evidence="7">
    <location>
        <begin position="286"/>
        <end position="452"/>
    </location>
</feature>
<evidence type="ECO:0000259" key="9">
    <source>
        <dbReference type="Pfam" id="PF12806"/>
    </source>
</evidence>
<dbReference type="Proteomes" id="UP001223144">
    <property type="component" value="Unassembled WGS sequence"/>
</dbReference>
<dbReference type="InterPro" id="IPR036250">
    <property type="entry name" value="AcylCo_DH-like_C"/>
</dbReference>
<protein>
    <submittedName>
        <fullName evidence="10">Acyl-CoA dehydrogenase</fullName>
    </submittedName>
</protein>
<dbReference type="PANTHER" id="PTHR42803:SF1">
    <property type="entry name" value="BROAD-SPECIFICITY LINEAR ACYL-COA DEHYDROGENASE FADE5"/>
    <property type="match status" value="1"/>
</dbReference>
<keyword evidence="5 6" id="KW-0560">Oxidoreductase</keyword>
<dbReference type="CDD" id="cd01153">
    <property type="entry name" value="ACAD_fadE5"/>
    <property type="match status" value="1"/>
</dbReference>
<evidence type="ECO:0000256" key="6">
    <source>
        <dbReference type="RuleBase" id="RU362125"/>
    </source>
</evidence>
<name>A0ABT6HQJ6_9ACTN</name>